<proteinExistence type="predicted"/>
<feature type="compositionally biased region" description="Basic and acidic residues" evidence="1">
    <location>
        <begin position="254"/>
        <end position="264"/>
    </location>
</feature>
<sequence length="282" mass="31573">MKHQVRRTADPSVAEAIDAFEHGLGLSIRGFKKACAFAKKGRPCHPCRRVLTCHADVSLHLDAVRTAFGTPCACPQDFVPPLDNNSDLSSDINKGQQNETRPSTKSSKPRPQSAAAKRSGRKPTIPVDFVYDVDVRKQLRAAIDAERRDVLHATQAREAKLREANQWLPNSRPKQEKVAWSTPRRKLPPSPRAPSVNVEGASTMTNAATTLGSKQDEVVWERPTPKKVRPQSAVNRRNPVADNVHFASWQTGSYHKDEDADLLHSRKSSRRRQHRCTYRQQG</sequence>
<dbReference type="Proteomes" id="UP000266643">
    <property type="component" value="Unassembled WGS sequence"/>
</dbReference>
<protein>
    <submittedName>
        <fullName evidence="2">Uncharacterized protein</fullName>
    </submittedName>
</protein>
<feature type="compositionally biased region" description="Basic residues" evidence="1">
    <location>
        <begin position="265"/>
        <end position="282"/>
    </location>
</feature>
<feature type="region of interest" description="Disordered" evidence="1">
    <location>
        <begin position="84"/>
        <end position="121"/>
    </location>
</feature>
<evidence type="ECO:0000256" key="1">
    <source>
        <dbReference type="SAM" id="MobiDB-lite"/>
    </source>
</evidence>
<evidence type="ECO:0000313" key="2">
    <source>
        <dbReference type="EMBL" id="RHY56308.1"/>
    </source>
</evidence>
<dbReference type="VEuPathDB" id="FungiDB:H257_07794"/>
<evidence type="ECO:0000313" key="3">
    <source>
        <dbReference type="Proteomes" id="UP000266643"/>
    </source>
</evidence>
<feature type="region of interest" description="Disordered" evidence="1">
    <location>
        <begin position="170"/>
        <end position="198"/>
    </location>
</feature>
<reference evidence="2 3" key="1">
    <citation type="submission" date="2018-08" db="EMBL/GenBank/DDBJ databases">
        <title>Aphanomyces genome sequencing and annotation.</title>
        <authorList>
            <person name="Minardi D."/>
            <person name="Oidtmann B."/>
            <person name="Van Der Giezen M."/>
            <person name="Studholme D.J."/>
        </authorList>
    </citation>
    <scope>NUCLEOTIDE SEQUENCE [LARGE SCALE GENOMIC DNA]</scope>
    <source>
        <strain evidence="2 3">D2</strain>
    </source>
</reference>
<accession>A0A397D596</accession>
<feature type="region of interest" description="Disordered" evidence="1">
    <location>
        <begin position="250"/>
        <end position="282"/>
    </location>
</feature>
<comment type="caution">
    <text evidence="2">The sequence shown here is derived from an EMBL/GenBank/DDBJ whole genome shotgun (WGS) entry which is preliminary data.</text>
</comment>
<feature type="compositionally biased region" description="Polar residues" evidence="1">
    <location>
        <begin position="84"/>
        <end position="110"/>
    </location>
</feature>
<dbReference type="AlphaFoldDB" id="A0A397D596"/>
<dbReference type="EMBL" id="QUTD01006286">
    <property type="protein sequence ID" value="RHY56308.1"/>
    <property type="molecule type" value="Genomic_DNA"/>
</dbReference>
<gene>
    <name evidence="2" type="ORF">DYB30_007639</name>
</gene>
<organism evidence="2 3">
    <name type="scientific">Aphanomyces astaci</name>
    <name type="common">Crayfish plague agent</name>
    <dbReference type="NCBI Taxonomy" id="112090"/>
    <lineage>
        <taxon>Eukaryota</taxon>
        <taxon>Sar</taxon>
        <taxon>Stramenopiles</taxon>
        <taxon>Oomycota</taxon>
        <taxon>Saprolegniomycetes</taxon>
        <taxon>Saprolegniales</taxon>
        <taxon>Verrucalvaceae</taxon>
        <taxon>Aphanomyces</taxon>
    </lineage>
</organism>
<name>A0A397D596_APHAT</name>